<keyword evidence="1" id="KW-1185">Reference proteome</keyword>
<reference evidence="2" key="1">
    <citation type="submission" date="2022-11" db="UniProtKB">
        <authorList>
            <consortium name="WormBaseParasite"/>
        </authorList>
    </citation>
    <scope>IDENTIFICATION</scope>
</reference>
<organism evidence="1 2">
    <name type="scientific">Parascaris univalens</name>
    <name type="common">Nematode worm</name>
    <dbReference type="NCBI Taxonomy" id="6257"/>
    <lineage>
        <taxon>Eukaryota</taxon>
        <taxon>Metazoa</taxon>
        <taxon>Ecdysozoa</taxon>
        <taxon>Nematoda</taxon>
        <taxon>Chromadorea</taxon>
        <taxon>Rhabditida</taxon>
        <taxon>Spirurina</taxon>
        <taxon>Ascaridomorpha</taxon>
        <taxon>Ascaridoidea</taxon>
        <taxon>Ascarididae</taxon>
        <taxon>Parascaris</taxon>
    </lineage>
</organism>
<proteinExistence type="predicted"/>
<dbReference type="Proteomes" id="UP000887569">
    <property type="component" value="Unplaced"/>
</dbReference>
<name>A0A915BL63_PARUN</name>
<dbReference type="AlphaFoldDB" id="A0A915BL63"/>
<accession>A0A915BL63</accession>
<evidence type="ECO:0000313" key="2">
    <source>
        <dbReference type="WBParaSite" id="PgR045_g017_t01"/>
    </source>
</evidence>
<protein>
    <submittedName>
        <fullName evidence="2">Secreted protein</fullName>
    </submittedName>
</protein>
<dbReference type="WBParaSite" id="PgR045_g017_t01">
    <property type="protein sequence ID" value="PgR045_g017_t01"/>
    <property type="gene ID" value="PgR045_g017"/>
</dbReference>
<sequence length="222" mass="25871">MRLRPIILIPRCSTWWRAVIARAAAASRSCWTRWSWGSRRTRWAHTTSSRSFDYLTRRSWRSRWSHRARSARWTRRARRTRGTKHCWWCIGSWQSGRSGRSLRSRQARWARWPGRTVEAEIGLRRNCVWWGIATWSSIVSWCSISSGWSRRTWRPNTTTAAFASTEAIHSNGRCVSRAVIRSSSSSTNRHPACCHCTARTSVACSSFRSHFNPSCILHLQAF</sequence>
<evidence type="ECO:0000313" key="1">
    <source>
        <dbReference type="Proteomes" id="UP000887569"/>
    </source>
</evidence>